<dbReference type="SUPFAM" id="SSF141868">
    <property type="entry name" value="EAL domain-like"/>
    <property type="match status" value="1"/>
</dbReference>
<dbReference type="SMART" id="SM00052">
    <property type="entry name" value="EAL"/>
    <property type="match status" value="1"/>
</dbReference>
<feature type="transmembrane region" description="Helical" evidence="1">
    <location>
        <begin position="287"/>
        <end position="311"/>
    </location>
</feature>
<dbReference type="Gene3D" id="3.30.70.270">
    <property type="match status" value="1"/>
</dbReference>
<protein>
    <submittedName>
        <fullName evidence="4">EAL domain-containing protein</fullName>
    </submittedName>
</protein>
<dbReference type="InterPro" id="IPR050706">
    <property type="entry name" value="Cyclic-di-GMP_PDE-like"/>
</dbReference>
<dbReference type="InterPro" id="IPR000160">
    <property type="entry name" value="GGDEF_dom"/>
</dbReference>
<dbReference type="InterPro" id="IPR035919">
    <property type="entry name" value="EAL_sf"/>
</dbReference>
<keyword evidence="1" id="KW-0472">Membrane</keyword>
<evidence type="ECO:0000256" key="1">
    <source>
        <dbReference type="SAM" id="Phobius"/>
    </source>
</evidence>
<dbReference type="Pfam" id="PF00990">
    <property type="entry name" value="GGDEF"/>
    <property type="match status" value="1"/>
</dbReference>
<accession>A0ABT1S015</accession>
<organism evidence="4 5">
    <name type="scientific">Neglectibacter timonensis</name>
    <dbReference type="NCBI Taxonomy" id="1776382"/>
    <lineage>
        <taxon>Bacteria</taxon>
        <taxon>Bacillati</taxon>
        <taxon>Bacillota</taxon>
        <taxon>Clostridia</taxon>
        <taxon>Eubacteriales</taxon>
        <taxon>Oscillospiraceae</taxon>
        <taxon>Neglectibacter</taxon>
    </lineage>
</organism>
<dbReference type="Gene3D" id="3.20.20.450">
    <property type="entry name" value="EAL domain"/>
    <property type="match status" value="1"/>
</dbReference>
<keyword evidence="1" id="KW-1133">Transmembrane helix</keyword>
<dbReference type="PROSITE" id="PS50887">
    <property type="entry name" value="GGDEF"/>
    <property type="match status" value="1"/>
</dbReference>
<dbReference type="PANTHER" id="PTHR33121:SF70">
    <property type="entry name" value="SIGNALING PROTEIN YKOW"/>
    <property type="match status" value="1"/>
</dbReference>
<dbReference type="InterPro" id="IPR001633">
    <property type="entry name" value="EAL_dom"/>
</dbReference>
<dbReference type="SMART" id="SM00267">
    <property type="entry name" value="GGDEF"/>
    <property type="match status" value="1"/>
</dbReference>
<feature type="domain" description="GGDEF" evidence="3">
    <location>
        <begin position="352"/>
        <end position="482"/>
    </location>
</feature>
<dbReference type="EMBL" id="JANFZH010000016">
    <property type="protein sequence ID" value="MCQ4839880.1"/>
    <property type="molecule type" value="Genomic_DNA"/>
</dbReference>
<dbReference type="PROSITE" id="PS50883">
    <property type="entry name" value="EAL"/>
    <property type="match status" value="1"/>
</dbReference>
<dbReference type="CDD" id="cd01948">
    <property type="entry name" value="EAL"/>
    <property type="match status" value="1"/>
</dbReference>
<feature type="domain" description="EAL" evidence="2">
    <location>
        <begin position="491"/>
        <end position="745"/>
    </location>
</feature>
<feature type="transmembrane region" description="Helical" evidence="1">
    <location>
        <begin position="20"/>
        <end position="39"/>
    </location>
</feature>
<name>A0ABT1S015_9FIRM</name>
<comment type="caution">
    <text evidence="4">The sequence shown here is derived from an EMBL/GenBank/DDBJ whole genome shotgun (WGS) entry which is preliminary data.</text>
</comment>
<sequence length="745" mass="84688">MRKRIKHLLFHQDNPGLQYAVPIVFIGVLMLGVLTALLMNTVGLHRRLQENTEKYADDISAQLASNISARMELRKTCMHNLADTLSEMPEILLTEELLDRKAQYLEMKEIFVLKADGTTIPADTGHMELEGYLAEHPEMYEAPYIFFTEHDEVFFSAPIFWDNGGEASLLIGVRTNTVLQQMLQEVDFKDQGLCCIVDRDGTMVVSATDEAPFQELSAVFNKSLDSGDAAEARRVLEDINEHRSGVAQFKDIGGEPLMLGYDFLGINDWMLLTLLPSNLFSEGTGAYLIQNVVIIGIMALTMALIFAYIVWSYRQSLKKIQAVALTDSLTGGKNNLAFQMAGTSLLREHPQKRYAIVCLNIRNFKRLNERFGVKTGDALLRQMYGVLQDCLHKGELMSRAAGDHFYLLLECGGEEDVRSRLQTVLGRLEEQLPEQFSIDRTRVSQGAYLIPNWDTDFLILQDRAKMASTYQLENEPCRFYDDSLGKQVDREQSLDDSFKSAIRNREFKLYIQPKVCPNQNRTQGDEVLVRWQHPEYGLLFPGEFIPLFEQNGKIQELDFYMFEETCKLLKAWLAEGRAMPLSVNLFRAHLISGDMSCLDRFKSIKEAYQIPDGLIELELTESLMLERREVGVVAGMIDCIRSMGFLCSMDDFGFGYSSLALLKDLNVDTVKLDRQFFVGESEKSWIVVGQLIRLAHELGITVVAEGIEDKSQVEKLRQYDCDLIQGYVYAKPMSVPDFQNWVATQ</sequence>
<evidence type="ECO:0000313" key="4">
    <source>
        <dbReference type="EMBL" id="MCQ4839880.1"/>
    </source>
</evidence>
<evidence type="ECO:0000313" key="5">
    <source>
        <dbReference type="Proteomes" id="UP001524473"/>
    </source>
</evidence>
<evidence type="ECO:0000259" key="2">
    <source>
        <dbReference type="PROSITE" id="PS50883"/>
    </source>
</evidence>
<gene>
    <name evidence="4" type="ORF">NE695_08125</name>
</gene>
<dbReference type="Gene3D" id="3.30.450.20">
    <property type="entry name" value="PAS domain"/>
    <property type="match status" value="1"/>
</dbReference>
<dbReference type="SUPFAM" id="SSF55073">
    <property type="entry name" value="Nucleotide cyclase"/>
    <property type="match status" value="1"/>
</dbReference>
<dbReference type="RefSeq" id="WP_256191786.1">
    <property type="nucleotide sequence ID" value="NZ_JANFZG010000016.1"/>
</dbReference>
<dbReference type="InterPro" id="IPR043128">
    <property type="entry name" value="Rev_trsase/Diguanyl_cyclase"/>
</dbReference>
<dbReference type="Proteomes" id="UP001524473">
    <property type="component" value="Unassembled WGS sequence"/>
</dbReference>
<dbReference type="InterPro" id="IPR029787">
    <property type="entry name" value="Nucleotide_cyclase"/>
</dbReference>
<keyword evidence="5" id="KW-1185">Reference proteome</keyword>
<dbReference type="NCBIfam" id="TIGR00254">
    <property type="entry name" value="GGDEF"/>
    <property type="match status" value="1"/>
</dbReference>
<reference evidence="4 5" key="1">
    <citation type="submission" date="2022-06" db="EMBL/GenBank/DDBJ databases">
        <title>Isolation of gut microbiota from human fecal samples.</title>
        <authorList>
            <person name="Pamer E.G."/>
            <person name="Barat B."/>
            <person name="Waligurski E."/>
            <person name="Medina S."/>
            <person name="Paddock L."/>
            <person name="Mostad J."/>
        </authorList>
    </citation>
    <scope>NUCLEOTIDE SEQUENCE [LARGE SCALE GENOMIC DNA]</scope>
    <source>
        <strain evidence="4 5">DFI.9.73</strain>
    </source>
</reference>
<dbReference type="PANTHER" id="PTHR33121">
    <property type="entry name" value="CYCLIC DI-GMP PHOSPHODIESTERASE PDEF"/>
    <property type="match status" value="1"/>
</dbReference>
<evidence type="ECO:0000259" key="3">
    <source>
        <dbReference type="PROSITE" id="PS50887"/>
    </source>
</evidence>
<proteinExistence type="predicted"/>
<dbReference type="Pfam" id="PF00563">
    <property type="entry name" value="EAL"/>
    <property type="match status" value="1"/>
</dbReference>
<keyword evidence="1" id="KW-0812">Transmembrane</keyword>